<evidence type="ECO:0000313" key="7">
    <source>
        <dbReference type="EMBL" id="NHE58500.1"/>
    </source>
</evidence>
<dbReference type="Pfam" id="PF17871">
    <property type="entry name" value="AAA_lid_9"/>
    <property type="match status" value="1"/>
</dbReference>
<dbReference type="GO" id="GO:0008233">
    <property type="term" value="F:peptidase activity"/>
    <property type="evidence" value="ECO:0007669"/>
    <property type="project" value="UniProtKB-KW"/>
</dbReference>
<dbReference type="Pfam" id="PF10431">
    <property type="entry name" value="ClpB_D2-small"/>
    <property type="match status" value="1"/>
</dbReference>
<name>A0ABX0H9C4_9BACT</name>
<dbReference type="Gene3D" id="1.10.8.60">
    <property type="match status" value="1"/>
</dbReference>
<keyword evidence="1" id="KW-0677">Repeat</keyword>
<dbReference type="Pfam" id="PF02861">
    <property type="entry name" value="Clp_N"/>
    <property type="match status" value="1"/>
</dbReference>
<evidence type="ECO:0000313" key="8">
    <source>
        <dbReference type="Proteomes" id="UP000649799"/>
    </source>
</evidence>
<dbReference type="SMART" id="SM01086">
    <property type="entry name" value="ClpB_D2-small"/>
    <property type="match status" value="1"/>
</dbReference>
<dbReference type="GO" id="GO:0005524">
    <property type="term" value="F:ATP binding"/>
    <property type="evidence" value="ECO:0007669"/>
    <property type="project" value="UniProtKB-KW"/>
</dbReference>
<dbReference type="CDD" id="cd19499">
    <property type="entry name" value="RecA-like_ClpB_Hsp104-like"/>
    <property type="match status" value="1"/>
</dbReference>
<keyword evidence="7" id="KW-0645">Protease</keyword>
<dbReference type="SMART" id="SM00382">
    <property type="entry name" value="AAA"/>
    <property type="match status" value="2"/>
</dbReference>
<dbReference type="InterPro" id="IPR003959">
    <property type="entry name" value="ATPase_AAA_core"/>
</dbReference>
<evidence type="ECO:0000256" key="3">
    <source>
        <dbReference type="ARBA" id="ARBA00022840"/>
    </source>
</evidence>
<dbReference type="InterPro" id="IPR003593">
    <property type="entry name" value="AAA+_ATPase"/>
</dbReference>
<reference evidence="7 8" key="1">
    <citation type="submission" date="2020-03" db="EMBL/GenBank/DDBJ databases">
        <title>Cyclobacterium plantarum sp. nov., a marine bacterium isolated from a coastal-marine wetland.</title>
        <authorList>
            <person name="Sanchez-Porro C."/>
            <person name="Ventosa A."/>
            <person name="Amoozegar M."/>
        </authorList>
    </citation>
    <scope>NUCLEOTIDE SEQUENCE [LARGE SCALE GENOMIC DNA]</scope>
    <source>
        <strain evidence="7 8">GBPx2</strain>
    </source>
</reference>
<feature type="domain" description="AAA+ ATPase" evidence="5">
    <location>
        <begin position="207"/>
        <end position="345"/>
    </location>
</feature>
<evidence type="ECO:0000259" key="6">
    <source>
        <dbReference type="SMART" id="SM01086"/>
    </source>
</evidence>
<keyword evidence="7" id="KW-0378">Hydrolase</keyword>
<evidence type="ECO:0000256" key="1">
    <source>
        <dbReference type="ARBA" id="ARBA00022737"/>
    </source>
</evidence>
<dbReference type="SUPFAM" id="SSF81923">
    <property type="entry name" value="Double Clp-N motif"/>
    <property type="match status" value="1"/>
</dbReference>
<dbReference type="PANTHER" id="PTHR11638">
    <property type="entry name" value="ATP-DEPENDENT CLP PROTEASE"/>
    <property type="match status" value="1"/>
</dbReference>
<dbReference type="PANTHER" id="PTHR11638:SF18">
    <property type="entry name" value="HEAT SHOCK PROTEIN 104"/>
    <property type="match status" value="1"/>
</dbReference>
<keyword evidence="2" id="KW-0547">Nucleotide-binding</keyword>
<dbReference type="CDD" id="cd00009">
    <property type="entry name" value="AAA"/>
    <property type="match status" value="1"/>
</dbReference>
<dbReference type="InterPro" id="IPR050130">
    <property type="entry name" value="ClpA_ClpB"/>
</dbReference>
<keyword evidence="4" id="KW-0143">Chaperone</keyword>
<dbReference type="Pfam" id="PF07724">
    <property type="entry name" value="AAA_2"/>
    <property type="match status" value="1"/>
</dbReference>
<evidence type="ECO:0000259" key="5">
    <source>
        <dbReference type="SMART" id="SM00382"/>
    </source>
</evidence>
<dbReference type="EMBL" id="JAANYN010000007">
    <property type="protein sequence ID" value="NHE58500.1"/>
    <property type="molecule type" value="Genomic_DNA"/>
</dbReference>
<keyword evidence="3 7" id="KW-0067">ATP-binding</keyword>
<feature type="domain" description="AAA+ ATPase" evidence="5">
    <location>
        <begin position="565"/>
        <end position="734"/>
    </location>
</feature>
<dbReference type="Proteomes" id="UP000649799">
    <property type="component" value="Unassembled WGS sequence"/>
</dbReference>
<protein>
    <submittedName>
        <fullName evidence="7">ATP-dependent Clp protease ATP-binding subunit</fullName>
    </submittedName>
</protein>
<accession>A0ABX0H9C4</accession>
<evidence type="ECO:0000256" key="2">
    <source>
        <dbReference type="ARBA" id="ARBA00022741"/>
    </source>
</evidence>
<dbReference type="Pfam" id="PF00004">
    <property type="entry name" value="AAA"/>
    <property type="match status" value="1"/>
</dbReference>
<gene>
    <name evidence="7" type="ORF">G9Q97_16950</name>
</gene>
<dbReference type="GO" id="GO:0006508">
    <property type="term" value="P:proteolysis"/>
    <property type="evidence" value="ECO:0007669"/>
    <property type="project" value="UniProtKB-KW"/>
</dbReference>
<dbReference type="PRINTS" id="PR00300">
    <property type="entry name" value="CLPPROTEASEA"/>
</dbReference>
<comment type="caution">
    <text evidence="7">The sequence shown here is derived from an EMBL/GenBank/DDBJ whole genome shotgun (WGS) entry which is preliminary data.</text>
</comment>
<dbReference type="Gene3D" id="3.40.50.300">
    <property type="entry name" value="P-loop containing nucleotide triphosphate hydrolases"/>
    <property type="match status" value="3"/>
</dbReference>
<dbReference type="SUPFAM" id="SSF52540">
    <property type="entry name" value="P-loop containing nucleoside triphosphate hydrolases"/>
    <property type="match status" value="2"/>
</dbReference>
<organism evidence="7 8">
    <name type="scientific">Cyclobacterium plantarum</name>
    <dbReference type="NCBI Taxonomy" id="2716263"/>
    <lineage>
        <taxon>Bacteria</taxon>
        <taxon>Pseudomonadati</taxon>
        <taxon>Bacteroidota</taxon>
        <taxon>Cytophagia</taxon>
        <taxon>Cytophagales</taxon>
        <taxon>Cyclobacteriaceae</taxon>
        <taxon>Cyclobacterium</taxon>
    </lineage>
</organism>
<dbReference type="InterPro" id="IPR027417">
    <property type="entry name" value="P-loop_NTPase"/>
</dbReference>
<feature type="domain" description="Clp ATPase C-terminal" evidence="6">
    <location>
        <begin position="733"/>
        <end position="823"/>
    </location>
</feature>
<dbReference type="Gene3D" id="1.10.1780.10">
    <property type="entry name" value="Clp, N-terminal domain"/>
    <property type="match status" value="1"/>
</dbReference>
<evidence type="ECO:0000256" key="4">
    <source>
        <dbReference type="ARBA" id="ARBA00023186"/>
    </source>
</evidence>
<dbReference type="InterPro" id="IPR036628">
    <property type="entry name" value="Clp_N_dom_sf"/>
</dbReference>
<keyword evidence="8" id="KW-1185">Reference proteome</keyword>
<dbReference type="InterPro" id="IPR001270">
    <property type="entry name" value="ClpA/B"/>
</dbReference>
<sequence>MHLSEDLRNAIKIAQAIARENRHAEFVPSHLLKALLHPDIGLQPNLNDLDQDIYYLEEWAEVRMENQSKSMDFQEWIAAGPQIREVMNEAESIRMILSKDSIDPVHVLAAISTPGVAYTYEQLKTFPLKREDLISRKARDEEFLSALAGENGTIPGKSQTSRSQKVKHALLKYCREKTLMAREGKLDAIVGRENEIRIMSEILCRRSKPNVLLVGDPGVGKSALADGFALAIIQKKVPSHLQGVPVFELDTGSLVAGASYKGEVEERLKSIISEIKQFDRAILFIDEIHGLLDKQSAAAGSANLLKPELARGEITVVGATTLDEYRKFIEPDEAFNRRFELLKVEEPSSQNCFHMLKAVLPYYEQHHELDVPDASIHEAIHLAKRYIKERKLPDAGLDLLDRTMAALRLFNENGTRSIEDLMRRFQIWCEEDRGESPHGLEDWKWFFQQARQDISPLLWENISTDKNQDAFLRVEQIREHFQNCLDKMLTAASIKHTSVEKRDIAAIVSQKTGIPLGKVESGERERLLQMESVLRKRVVGQDHAIRSISDAVLESRAGLGKAGQPVGSFFFLGPTGTGKTELAKSLAEFLFQDEDAMIRFDMSEFKEAHAAALLYGAPPGYVGYEEGGLLVNKIRQKPYAVVLFDEIEKAHASVFDVFLQILDEGKLHDKLGKEGDFSNALILFTSNIGSQFISEKFQEGTMPSAHELLEKMGDHFRPEFLGRITEIIPFAPINATMAAKILDIQLKSLYGALEKQSIHLDISAAALKLLAHRGYHPRFGARPLSGLIRTALRRPLSQMIIRGELKAGDSIQLDLDHEQNLQWILKPQCLLKAPENK</sequence>
<dbReference type="InterPro" id="IPR019489">
    <property type="entry name" value="Clp_ATPase_C"/>
</dbReference>
<proteinExistence type="predicted"/>
<dbReference type="InterPro" id="IPR041546">
    <property type="entry name" value="ClpA/ClpB_AAA_lid"/>
</dbReference>
<dbReference type="InterPro" id="IPR004176">
    <property type="entry name" value="Clp_R_N"/>
</dbReference>